<feature type="transmembrane region" description="Helical" evidence="1">
    <location>
        <begin position="132"/>
        <end position="154"/>
    </location>
</feature>
<sequence length="196" mass="22883">MSLVQIVSITILVLTIGAQLSLRSYLVRYRKHLLILSIFIISLILIQQSHQVFVDWISSPPPGRFLAPPFKSISYFFYISYRRFFAPYLLSLIIALISLVSILKSKKAMTKVFEKEEPYLITLGIFLSPHPLWIVFITATLALYLLYLLAYFIIRHRIDRLSFYYFWLPAAVITIFTKAYLISYVPWLKVLIFTSS</sequence>
<evidence type="ECO:0000313" key="2">
    <source>
        <dbReference type="EMBL" id="PIR88533.1"/>
    </source>
</evidence>
<comment type="caution">
    <text evidence="2">The sequence shown here is derived from an EMBL/GenBank/DDBJ whole genome shotgun (WGS) entry which is preliminary data.</text>
</comment>
<name>A0A2H0UQ66_9BACT</name>
<feature type="transmembrane region" description="Helical" evidence="1">
    <location>
        <begin position="62"/>
        <end position="78"/>
    </location>
</feature>
<feature type="transmembrane region" description="Helical" evidence="1">
    <location>
        <begin position="6"/>
        <end position="26"/>
    </location>
</feature>
<gene>
    <name evidence="2" type="ORF">COU09_01640</name>
</gene>
<keyword evidence="1" id="KW-0812">Transmembrane</keyword>
<protein>
    <submittedName>
        <fullName evidence="2">Uncharacterized protein</fullName>
    </submittedName>
</protein>
<reference evidence="3" key="1">
    <citation type="submission" date="2017-09" db="EMBL/GenBank/DDBJ databases">
        <title>Depth-based differentiation of microbial function through sediment-hosted aquifers and enrichment of novel symbionts in the deep terrestrial subsurface.</title>
        <authorList>
            <person name="Probst A.J."/>
            <person name="Ladd B."/>
            <person name="Jarett J.K."/>
            <person name="Geller-Mcgrath D.E."/>
            <person name="Sieber C.M.K."/>
            <person name="Emerson J.B."/>
            <person name="Anantharaman K."/>
            <person name="Thomas B.C."/>
            <person name="Malmstrom R."/>
            <person name="Stieglmeier M."/>
            <person name="Klingl A."/>
            <person name="Woyke T."/>
            <person name="Ryan C.M."/>
            <person name="Banfield J.F."/>
        </authorList>
    </citation>
    <scope>NUCLEOTIDE SEQUENCE [LARGE SCALE GENOMIC DNA]</scope>
</reference>
<dbReference type="EMBL" id="PFBB01000017">
    <property type="protein sequence ID" value="PIR88533.1"/>
    <property type="molecule type" value="Genomic_DNA"/>
</dbReference>
<evidence type="ECO:0000313" key="3">
    <source>
        <dbReference type="Proteomes" id="UP000229615"/>
    </source>
</evidence>
<organism evidence="2 3">
    <name type="scientific">Candidatus Harrisonbacteria bacterium CG10_big_fil_rev_8_21_14_0_10_44_23</name>
    <dbReference type="NCBI Taxonomy" id="1974585"/>
    <lineage>
        <taxon>Bacteria</taxon>
        <taxon>Candidatus Harrisoniibacteriota</taxon>
    </lineage>
</organism>
<feature type="transmembrane region" description="Helical" evidence="1">
    <location>
        <begin position="33"/>
        <end position="50"/>
    </location>
</feature>
<keyword evidence="1" id="KW-0472">Membrane</keyword>
<feature type="transmembrane region" description="Helical" evidence="1">
    <location>
        <begin position="166"/>
        <end position="187"/>
    </location>
</feature>
<dbReference type="AlphaFoldDB" id="A0A2H0UQ66"/>
<keyword evidence="1" id="KW-1133">Transmembrane helix</keyword>
<feature type="transmembrane region" description="Helical" evidence="1">
    <location>
        <begin position="85"/>
        <end position="103"/>
    </location>
</feature>
<dbReference type="Proteomes" id="UP000229615">
    <property type="component" value="Unassembled WGS sequence"/>
</dbReference>
<evidence type="ECO:0000256" key="1">
    <source>
        <dbReference type="SAM" id="Phobius"/>
    </source>
</evidence>
<accession>A0A2H0UQ66</accession>
<proteinExistence type="predicted"/>